<organism evidence="3 4">
    <name type="scientific">Halorutilus salinus</name>
    <dbReference type="NCBI Taxonomy" id="2487751"/>
    <lineage>
        <taxon>Archaea</taxon>
        <taxon>Methanobacteriati</taxon>
        <taxon>Methanobacteriota</taxon>
        <taxon>Stenosarchaea group</taxon>
        <taxon>Halobacteria</taxon>
        <taxon>Halorutilales</taxon>
        <taxon>Halorutilaceae</taxon>
        <taxon>Halorutilus</taxon>
    </lineage>
</organism>
<dbReference type="PANTHER" id="PTHR46268:SF24">
    <property type="entry name" value="UNIVERSAL STRESS PROTEIN"/>
    <property type="match status" value="1"/>
</dbReference>
<gene>
    <name evidence="3" type="ORF">EGH25_05860</name>
</gene>
<dbReference type="CDD" id="cd00293">
    <property type="entry name" value="USP-like"/>
    <property type="match status" value="1"/>
</dbReference>
<evidence type="ECO:0000256" key="1">
    <source>
        <dbReference type="ARBA" id="ARBA00008791"/>
    </source>
</evidence>
<dbReference type="AlphaFoldDB" id="A0A9Q4GGN5"/>
<accession>A0A9Q4GGN5</accession>
<comment type="caution">
    <text evidence="3">The sequence shown here is derived from an EMBL/GenBank/DDBJ whole genome shotgun (WGS) entry which is preliminary data.</text>
</comment>
<protein>
    <submittedName>
        <fullName evidence="3">Universal stress protein</fullName>
    </submittedName>
</protein>
<dbReference type="Gene3D" id="3.40.50.620">
    <property type="entry name" value="HUPs"/>
    <property type="match status" value="1"/>
</dbReference>
<dbReference type="SUPFAM" id="SSF52402">
    <property type="entry name" value="Adenine nucleotide alpha hydrolases-like"/>
    <property type="match status" value="1"/>
</dbReference>
<name>A0A9Q4GGN5_9EURY</name>
<reference evidence="3" key="1">
    <citation type="submission" date="2022-09" db="EMBL/GenBank/DDBJ databases">
        <title>Haloadaptaus new haloarchaeum isolated from saline soil.</title>
        <authorList>
            <person name="Duran-Viseras A."/>
            <person name="Sanchez-Porro C."/>
            <person name="Ventosa A."/>
        </authorList>
    </citation>
    <scope>NUCLEOTIDE SEQUENCE</scope>
    <source>
        <strain evidence="3">F3-133</strain>
    </source>
</reference>
<dbReference type="Pfam" id="PF00582">
    <property type="entry name" value="Usp"/>
    <property type="match status" value="1"/>
</dbReference>
<evidence type="ECO:0000313" key="4">
    <source>
        <dbReference type="Proteomes" id="UP001149411"/>
    </source>
</evidence>
<dbReference type="EMBL" id="RKLV01000005">
    <property type="protein sequence ID" value="MCX2818872.1"/>
    <property type="molecule type" value="Genomic_DNA"/>
</dbReference>
<sequence length="148" mass="16377">MAEHVLVPVDGSEQSRKAFEWTVDEYEGEDARITVFNVVDLSDPEYFEKAVEMSGEDVGEERYEGVLSETKNFLRRFVNEAEEAGIEASSDYAKGDSPSRGIVEYADEHDVDHVVVGSHGRSGVTRVLLGSVAENVTRRSPVPVTVVR</sequence>
<keyword evidence="4" id="KW-1185">Reference proteome</keyword>
<dbReference type="InterPro" id="IPR006016">
    <property type="entry name" value="UspA"/>
</dbReference>
<dbReference type="InterPro" id="IPR006015">
    <property type="entry name" value="Universal_stress_UspA"/>
</dbReference>
<comment type="similarity">
    <text evidence="1">Belongs to the universal stress protein A family.</text>
</comment>
<dbReference type="PRINTS" id="PR01438">
    <property type="entry name" value="UNVRSLSTRESS"/>
</dbReference>
<proteinExistence type="inferred from homology"/>
<feature type="domain" description="UspA" evidence="2">
    <location>
        <begin position="1"/>
        <end position="148"/>
    </location>
</feature>
<dbReference type="InterPro" id="IPR014729">
    <property type="entry name" value="Rossmann-like_a/b/a_fold"/>
</dbReference>
<evidence type="ECO:0000259" key="2">
    <source>
        <dbReference type="Pfam" id="PF00582"/>
    </source>
</evidence>
<dbReference type="RefSeq" id="WP_266086714.1">
    <property type="nucleotide sequence ID" value="NZ_RKLV01000005.1"/>
</dbReference>
<dbReference type="Proteomes" id="UP001149411">
    <property type="component" value="Unassembled WGS sequence"/>
</dbReference>
<dbReference type="PANTHER" id="PTHR46268">
    <property type="entry name" value="STRESS RESPONSE PROTEIN NHAX"/>
    <property type="match status" value="1"/>
</dbReference>
<evidence type="ECO:0000313" key="3">
    <source>
        <dbReference type="EMBL" id="MCX2818872.1"/>
    </source>
</evidence>